<dbReference type="OrthoDB" id="9785218at2"/>
<dbReference type="AlphaFoldDB" id="A0A0S4KPE1"/>
<dbReference type="Proteomes" id="UP000066284">
    <property type="component" value="Chromosome 1"/>
</dbReference>
<feature type="transmembrane region" description="Helical" evidence="1">
    <location>
        <begin position="68"/>
        <end position="86"/>
    </location>
</feature>
<keyword evidence="1" id="KW-0812">Transmembrane</keyword>
<dbReference type="EMBL" id="LN885086">
    <property type="protein sequence ID" value="CUQ66305.1"/>
    <property type="molecule type" value="Genomic_DNA"/>
</dbReference>
<protein>
    <recommendedName>
        <fullName evidence="4">DUF4149 domain-containing protein</fullName>
    </recommendedName>
</protein>
<dbReference type="RefSeq" id="WP_062484267.1">
    <property type="nucleotide sequence ID" value="NZ_LN885086.1"/>
</dbReference>
<keyword evidence="1" id="KW-1133">Transmembrane helix</keyword>
<organism evidence="2 3">
    <name type="scientific">Candidatus Nitrospira inopinata</name>
    <dbReference type="NCBI Taxonomy" id="1715989"/>
    <lineage>
        <taxon>Bacteria</taxon>
        <taxon>Pseudomonadati</taxon>
        <taxon>Nitrospirota</taxon>
        <taxon>Nitrospiria</taxon>
        <taxon>Nitrospirales</taxon>
        <taxon>Nitrospiraceae</taxon>
        <taxon>Nitrospira</taxon>
    </lineage>
</organism>
<evidence type="ECO:0008006" key="4">
    <source>
        <dbReference type="Google" id="ProtNLM"/>
    </source>
</evidence>
<accession>A0A0S4KPE1</accession>
<name>A0A0S4KPE1_9BACT</name>
<dbReference type="KEGG" id="nio:NITINOP_1330"/>
<dbReference type="STRING" id="1715989.NITINOP_1330"/>
<feature type="transmembrane region" description="Helical" evidence="1">
    <location>
        <begin position="149"/>
        <end position="167"/>
    </location>
</feature>
<gene>
    <name evidence="2" type="ORF">NITINOP_1330</name>
</gene>
<feature type="transmembrane region" description="Helical" evidence="1">
    <location>
        <begin position="20"/>
        <end position="41"/>
    </location>
</feature>
<evidence type="ECO:0000256" key="1">
    <source>
        <dbReference type="SAM" id="Phobius"/>
    </source>
</evidence>
<evidence type="ECO:0000313" key="3">
    <source>
        <dbReference type="Proteomes" id="UP000066284"/>
    </source>
</evidence>
<keyword evidence="3" id="KW-1185">Reference proteome</keyword>
<feature type="transmembrane region" description="Helical" evidence="1">
    <location>
        <begin position="106"/>
        <end position="128"/>
    </location>
</feature>
<keyword evidence="1" id="KW-0472">Membrane</keyword>
<sequence length="169" mass="18826">MDALQSIVTDLNTVIPIVNHWLHLLSAVIWIGGLAFLVLAVTPGLQTAVPKEQVKPITDVFYRHYKKVAGVLLVVLLFTGGINLHYVNQVITSQTGAGMQHHAKYLIVFCIKLLLVLGLLTLFLYTVIFKSDDQAEEGETYEVIPFQRAALWMGFFIVLCAAAMKHLHL</sequence>
<reference evidence="3" key="1">
    <citation type="submission" date="2015-09" db="EMBL/GenBank/DDBJ databases">
        <authorList>
            <person name="Daims H."/>
        </authorList>
    </citation>
    <scope>NUCLEOTIDE SEQUENCE [LARGE SCALE GENOMIC DNA]</scope>
</reference>
<evidence type="ECO:0000313" key="2">
    <source>
        <dbReference type="EMBL" id="CUQ66305.1"/>
    </source>
</evidence>
<proteinExistence type="predicted"/>